<dbReference type="SMART" id="SM00564">
    <property type="entry name" value="PQQ"/>
    <property type="match status" value="3"/>
</dbReference>
<dbReference type="InterPro" id="IPR015943">
    <property type="entry name" value="WD40/YVTN_repeat-like_dom_sf"/>
</dbReference>
<dbReference type="InterPro" id="IPR018391">
    <property type="entry name" value="PQQ_b-propeller_rpt"/>
</dbReference>
<dbReference type="EMBL" id="CP003050">
    <property type="protein sequence ID" value="AGB14793.1"/>
    <property type="molecule type" value="Genomic_DNA"/>
</dbReference>
<name>L0I7P8_HALRX</name>
<reference evidence="2" key="1">
    <citation type="submission" date="2011-09" db="EMBL/GenBank/DDBJ databases">
        <title>Complete sequence of Halovivax ruber XH-70.</title>
        <authorList>
            <consortium name="US DOE Joint Genome Institute"/>
            <person name="Lucas S."/>
            <person name="Han J."/>
            <person name="Lapidus A."/>
            <person name="Cheng J.-F."/>
            <person name="Goodwin L."/>
            <person name="Pitluck S."/>
            <person name="Peters L."/>
            <person name="Mikhailova N."/>
            <person name="Davenport K."/>
            <person name="Detter J.C."/>
            <person name="Han C."/>
            <person name="Tapia R."/>
            <person name="Land M."/>
            <person name="Hauser L."/>
            <person name="Kyrpides N."/>
            <person name="Ivanova N."/>
            <person name="Pagani I."/>
            <person name="Sproer C."/>
            <person name="Anderson I."/>
            <person name="Woyke T."/>
        </authorList>
    </citation>
    <scope>NUCLEOTIDE SEQUENCE</scope>
    <source>
        <strain evidence="2">XH-70</strain>
    </source>
</reference>
<proteinExistence type="predicted"/>
<dbReference type="Proteomes" id="UP000010846">
    <property type="component" value="Chromosome"/>
</dbReference>
<dbReference type="KEGG" id="hru:Halru_0141"/>
<dbReference type="STRING" id="797302.Halru_0141"/>
<dbReference type="InterPro" id="IPR011047">
    <property type="entry name" value="Quinoprotein_ADH-like_sf"/>
</dbReference>
<evidence type="ECO:0000313" key="3">
    <source>
        <dbReference type="Proteomes" id="UP000010846"/>
    </source>
</evidence>
<dbReference type="InterPro" id="IPR002372">
    <property type="entry name" value="PQQ_rpt_dom"/>
</dbReference>
<dbReference type="HOGENOM" id="CLU_027480_4_2_2"/>
<dbReference type="Pfam" id="PF13360">
    <property type="entry name" value="PQQ_2"/>
    <property type="match status" value="1"/>
</dbReference>
<organism evidence="2 3">
    <name type="scientific">Halovivax ruber (strain DSM 18193 / JCM 13892 / XH-70)</name>
    <dbReference type="NCBI Taxonomy" id="797302"/>
    <lineage>
        <taxon>Archaea</taxon>
        <taxon>Methanobacteriati</taxon>
        <taxon>Methanobacteriota</taxon>
        <taxon>Stenosarchaea group</taxon>
        <taxon>Halobacteria</taxon>
        <taxon>Halobacteriales</taxon>
        <taxon>Natrialbaceae</taxon>
        <taxon>Halovivax</taxon>
    </lineage>
</organism>
<dbReference type="PANTHER" id="PTHR34512:SF30">
    <property type="entry name" value="OUTER MEMBRANE PROTEIN ASSEMBLY FACTOR BAMB"/>
    <property type="match status" value="1"/>
</dbReference>
<dbReference type="Gene3D" id="2.130.10.10">
    <property type="entry name" value="YVTN repeat-like/Quinoprotein amine dehydrogenase"/>
    <property type="match status" value="1"/>
</dbReference>
<sequence>MASDLTRRNVLAVTGSALFTAVAGCTTDGESDGDDNEEALDSRVDERVDGEWLLHRATPENTAATDGSGPDGEPSIAWERAVGAKSGIDPLVVDSLVFAYPPDGRDVGTLEAATGEPTAAGPLASGELAMGSDGETVVAYRERDDGDELVGRDLETGEETWTTDATDLSTPLLTMRDGVAYQGGSTQPYGQAFDVDDGDDRWESESSLPIDFAVDDEIVAYASDEILAALEADSGDQRWVEEFDAALSTPPLIEDHVVSATADGSVLAVDSSGDLDWRKQVADGAVTALAAAEGRLFVGTESGVVALDADSGDEVTRSTISDAVRALAVGADNCYAITTETDGDDPENRLVALESGSLESAWSVEVPGAVRSRPVILDGMVLVRVLPSAAVDESDFDETLLAFA</sequence>
<evidence type="ECO:0000313" key="2">
    <source>
        <dbReference type="EMBL" id="AGB14793.1"/>
    </source>
</evidence>
<evidence type="ECO:0000259" key="1">
    <source>
        <dbReference type="Pfam" id="PF13360"/>
    </source>
</evidence>
<dbReference type="PANTHER" id="PTHR34512">
    <property type="entry name" value="CELL SURFACE PROTEIN"/>
    <property type="match status" value="1"/>
</dbReference>
<dbReference type="eggNOG" id="arCOG02556">
    <property type="taxonomic scope" value="Archaea"/>
</dbReference>
<protein>
    <submittedName>
        <fullName evidence="2">WD40-like repeat protein</fullName>
    </submittedName>
</protein>
<keyword evidence="3" id="KW-1185">Reference proteome</keyword>
<accession>L0I7P8</accession>
<gene>
    <name evidence="2" type="ordered locus">Halru_0141</name>
</gene>
<feature type="domain" description="Pyrrolo-quinoline quinone repeat" evidence="1">
    <location>
        <begin position="192"/>
        <end position="323"/>
    </location>
</feature>
<dbReference type="PROSITE" id="PS51257">
    <property type="entry name" value="PROKAR_LIPOPROTEIN"/>
    <property type="match status" value="1"/>
</dbReference>
<dbReference type="AlphaFoldDB" id="L0I7P8"/>
<dbReference type="Gene3D" id="2.40.10.480">
    <property type="match status" value="1"/>
</dbReference>
<dbReference type="eggNOG" id="arCOG02918">
    <property type="taxonomic scope" value="Archaea"/>
</dbReference>
<dbReference type="SUPFAM" id="SSF50998">
    <property type="entry name" value="Quinoprotein alcohol dehydrogenase-like"/>
    <property type="match status" value="1"/>
</dbReference>